<gene>
    <name evidence="1" type="ORF">AOR01nite_25700</name>
</gene>
<sequence>MQTARAADLEEVSKKDGLKSVESWERTKLLFDVVFKIRRFWDNVLLEGVSGV</sequence>
<organism evidence="1 2">
    <name type="scientific">Acetobacter orleanensis</name>
    <dbReference type="NCBI Taxonomy" id="104099"/>
    <lineage>
        <taxon>Bacteria</taxon>
        <taxon>Pseudomonadati</taxon>
        <taxon>Pseudomonadota</taxon>
        <taxon>Alphaproteobacteria</taxon>
        <taxon>Acetobacterales</taxon>
        <taxon>Acetobacteraceae</taxon>
        <taxon>Acetobacter</taxon>
    </lineage>
</organism>
<keyword evidence="2" id="KW-1185">Reference proteome</keyword>
<reference evidence="1 2" key="1">
    <citation type="submission" date="2019-06" db="EMBL/GenBank/DDBJ databases">
        <title>Whole genome shotgun sequence of Acetobacter orleanensis NBRC 13752.</title>
        <authorList>
            <person name="Hosoyama A."/>
            <person name="Uohara A."/>
            <person name="Ohji S."/>
            <person name="Ichikawa N."/>
        </authorList>
    </citation>
    <scope>NUCLEOTIDE SEQUENCE [LARGE SCALE GENOMIC DNA]</scope>
    <source>
        <strain evidence="1 2">NBRC 13752</strain>
    </source>
</reference>
<protein>
    <submittedName>
        <fullName evidence="1">Uncharacterized protein</fullName>
    </submittedName>
</protein>
<comment type="caution">
    <text evidence="1">The sequence shown here is derived from an EMBL/GenBank/DDBJ whole genome shotgun (WGS) entry which is preliminary data.</text>
</comment>
<evidence type="ECO:0000313" key="2">
    <source>
        <dbReference type="Proteomes" id="UP000317617"/>
    </source>
</evidence>
<proteinExistence type="predicted"/>
<dbReference type="EMBL" id="BJMU01000031">
    <property type="protein sequence ID" value="GEB84093.1"/>
    <property type="molecule type" value="Genomic_DNA"/>
</dbReference>
<name>A0A4Y3TQS7_9PROT</name>
<dbReference type="Proteomes" id="UP000317617">
    <property type="component" value="Unassembled WGS sequence"/>
</dbReference>
<evidence type="ECO:0000313" key="1">
    <source>
        <dbReference type="EMBL" id="GEB84093.1"/>
    </source>
</evidence>
<accession>A0A4Y3TQS7</accession>
<dbReference type="AlphaFoldDB" id="A0A4Y3TQS7"/>